<feature type="domain" description="Alpha-D-phosphohexomutase alpha/beta/alpha" evidence="10">
    <location>
        <begin position="235"/>
        <end position="332"/>
    </location>
</feature>
<accession>A0A1E3X713</accession>
<dbReference type="Pfam" id="PF02880">
    <property type="entry name" value="PGM_PMM_III"/>
    <property type="match status" value="1"/>
</dbReference>
<evidence type="ECO:0000256" key="4">
    <source>
        <dbReference type="ARBA" id="ARBA00022723"/>
    </source>
</evidence>
<dbReference type="GO" id="GO:0016868">
    <property type="term" value="F:intramolecular phosphotransferase activity"/>
    <property type="evidence" value="ECO:0007669"/>
    <property type="project" value="InterPro"/>
</dbReference>
<evidence type="ECO:0000256" key="1">
    <source>
        <dbReference type="ARBA" id="ARBA00001946"/>
    </source>
</evidence>
<reference evidence="12 13" key="1">
    <citation type="submission" date="2016-07" db="EMBL/GenBank/DDBJ databases">
        <title>Draft genome of Scalindua rubra, obtained from a brine-seawater interface in the Red Sea, sheds light on salt adaptation in anammox bacteria.</title>
        <authorList>
            <person name="Speth D.R."/>
            <person name="Lagkouvardos I."/>
            <person name="Wang Y."/>
            <person name="Qian P.-Y."/>
            <person name="Dutilh B.E."/>
            <person name="Jetten M.S."/>
        </authorList>
    </citation>
    <scope>NUCLEOTIDE SEQUENCE [LARGE SCALE GENOMIC DNA]</scope>
    <source>
        <strain evidence="12">BSI-1</strain>
    </source>
</reference>
<feature type="domain" description="Alpha-D-phosphohexomutase C-terminal" evidence="8">
    <location>
        <begin position="451"/>
        <end position="522"/>
    </location>
</feature>
<keyword evidence="5 7" id="KW-0460">Magnesium</keyword>
<comment type="caution">
    <text evidence="12">The sequence shown here is derived from an EMBL/GenBank/DDBJ whole genome shotgun (WGS) entry which is preliminary data.</text>
</comment>
<evidence type="ECO:0000256" key="2">
    <source>
        <dbReference type="ARBA" id="ARBA00010231"/>
    </source>
</evidence>
<dbReference type="InterPro" id="IPR005841">
    <property type="entry name" value="Alpha-D-phosphohexomutase_SF"/>
</dbReference>
<evidence type="ECO:0000256" key="3">
    <source>
        <dbReference type="ARBA" id="ARBA00022553"/>
    </source>
</evidence>
<dbReference type="PANTHER" id="PTHR43771:SF1">
    <property type="entry name" value="PHOSPHOMANNOMUTASE"/>
    <property type="match status" value="1"/>
</dbReference>
<dbReference type="GO" id="GO:0005975">
    <property type="term" value="P:carbohydrate metabolic process"/>
    <property type="evidence" value="ECO:0007669"/>
    <property type="project" value="InterPro"/>
</dbReference>
<evidence type="ECO:0000313" key="12">
    <source>
        <dbReference type="EMBL" id="ODS31436.1"/>
    </source>
</evidence>
<dbReference type="InterPro" id="IPR005845">
    <property type="entry name" value="A-D-PHexomutase_a/b/a-II"/>
</dbReference>
<dbReference type="SUPFAM" id="SSF53738">
    <property type="entry name" value="Phosphoglucomutase, first 3 domains"/>
    <property type="match status" value="3"/>
</dbReference>
<dbReference type="GO" id="GO:0000287">
    <property type="term" value="F:magnesium ion binding"/>
    <property type="evidence" value="ECO:0007669"/>
    <property type="project" value="InterPro"/>
</dbReference>
<evidence type="ECO:0000259" key="9">
    <source>
        <dbReference type="Pfam" id="PF02878"/>
    </source>
</evidence>
<dbReference type="Pfam" id="PF00408">
    <property type="entry name" value="PGM_PMM_IV"/>
    <property type="match status" value="1"/>
</dbReference>
<dbReference type="PANTHER" id="PTHR43771">
    <property type="entry name" value="PHOSPHOMANNOMUTASE"/>
    <property type="match status" value="1"/>
</dbReference>
<keyword evidence="6" id="KW-0413">Isomerase</keyword>
<dbReference type="InterPro" id="IPR016055">
    <property type="entry name" value="A-D-PHexomutase_a/b/a-I/II/III"/>
</dbReference>
<dbReference type="Pfam" id="PF02879">
    <property type="entry name" value="PGM_PMM_II"/>
    <property type="match status" value="1"/>
</dbReference>
<dbReference type="PROSITE" id="PS00710">
    <property type="entry name" value="PGM_PMM"/>
    <property type="match status" value="1"/>
</dbReference>
<dbReference type="PRINTS" id="PR00509">
    <property type="entry name" value="PGMPMM"/>
</dbReference>
<dbReference type="InterPro" id="IPR036900">
    <property type="entry name" value="A-D-PHexomutase_C_sf"/>
</dbReference>
<proteinExistence type="inferred from homology"/>
<organism evidence="12 13">
    <name type="scientific">Candidatus Scalindua rubra</name>
    <dbReference type="NCBI Taxonomy" id="1872076"/>
    <lineage>
        <taxon>Bacteria</taxon>
        <taxon>Pseudomonadati</taxon>
        <taxon>Planctomycetota</taxon>
        <taxon>Candidatus Brocadiia</taxon>
        <taxon>Candidatus Brocadiales</taxon>
        <taxon>Candidatus Scalinduaceae</taxon>
        <taxon>Candidatus Scalindua</taxon>
    </lineage>
</organism>
<feature type="domain" description="Alpha-D-phosphohexomutase alpha/beta/alpha" evidence="11">
    <location>
        <begin position="338"/>
        <end position="446"/>
    </location>
</feature>
<dbReference type="Pfam" id="PF02878">
    <property type="entry name" value="PGM_PMM_I"/>
    <property type="match status" value="1"/>
</dbReference>
<dbReference type="Proteomes" id="UP000094056">
    <property type="component" value="Unassembled WGS sequence"/>
</dbReference>
<comment type="similarity">
    <text evidence="2 7">Belongs to the phosphohexose mutase family.</text>
</comment>
<dbReference type="InterPro" id="IPR005844">
    <property type="entry name" value="A-D-PHexomutase_a/b/a-I"/>
</dbReference>
<evidence type="ECO:0000256" key="7">
    <source>
        <dbReference type="RuleBase" id="RU004326"/>
    </source>
</evidence>
<feature type="domain" description="Alpha-D-phosphohexomutase alpha/beta/alpha" evidence="9">
    <location>
        <begin position="83"/>
        <end position="211"/>
    </location>
</feature>
<keyword evidence="4 7" id="KW-0479">Metal-binding</keyword>
<dbReference type="PATRIC" id="fig|1872076.5.peg.4108"/>
<dbReference type="CDD" id="cd03089">
    <property type="entry name" value="PMM_PGM"/>
    <property type="match status" value="1"/>
</dbReference>
<comment type="cofactor">
    <cofactor evidence="1">
        <name>Mg(2+)</name>
        <dbReference type="ChEBI" id="CHEBI:18420"/>
    </cofactor>
</comment>
<gene>
    <name evidence="12" type="ORF">SCARUB_03450</name>
</gene>
<evidence type="ECO:0000313" key="13">
    <source>
        <dbReference type="Proteomes" id="UP000094056"/>
    </source>
</evidence>
<keyword evidence="3" id="KW-0597">Phosphoprotein</keyword>
<evidence type="ECO:0000259" key="11">
    <source>
        <dbReference type="Pfam" id="PF02880"/>
    </source>
</evidence>
<evidence type="ECO:0000259" key="8">
    <source>
        <dbReference type="Pfam" id="PF00408"/>
    </source>
</evidence>
<dbReference type="InterPro" id="IPR005843">
    <property type="entry name" value="A-D-PHexomutase_C"/>
</dbReference>
<protein>
    <submittedName>
        <fullName evidence="12">Phosphomannomutase</fullName>
    </submittedName>
</protein>
<dbReference type="Gene3D" id="3.40.120.10">
    <property type="entry name" value="Alpha-D-Glucose-1,6-Bisphosphate, subunit A, domain 3"/>
    <property type="match status" value="3"/>
</dbReference>
<dbReference type="InterPro" id="IPR005846">
    <property type="entry name" value="A-D-PHexomutase_a/b/a-III"/>
</dbReference>
<evidence type="ECO:0000259" key="10">
    <source>
        <dbReference type="Pfam" id="PF02879"/>
    </source>
</evidence>
<dbReference type="InterPro" id="IPR016066">
    <property type="entry name" value="A-D-PHexomutase_CS"/>
</dbReference>
<dbReference type="SUPFAM" id="SSF55957">
    <property type="entry name" value="Phosphoglucomutase, C-terminal domain"/>
    <property type="match status" value="1"/>
</dbReference>
<dbReference type="Gene3D" id="3.30.310.50">
    <property type="entry name" value="Alpha-D-phosphohexomutase, C-terminal domain"/>
    <property type="match status" value="1"/>
</dbReference>
<dbReference type="AlphaFoldDB" id="A0A1E3X713"/>
<sequence>MSKNTIKTMRQCPGENYEVSISVCKGRQRVHYPKCPVCHHRTETINASSSAEEHNKATTNIETTKTRKVVQLSPNQDKAINLKIFKSYDIRGEYPEQLNEYTSEKIGMATVQFLKSVKEDVKNIVVARDVRPSSNSLAKSLMKGITKAGINVIDIGEVSTDTSYFAVGYYNYDAGITVTASHNPSKYNGFKLCHEKAMPISFDTGLSKISEFARQTRIPPSEQFGKITEKNILNDYKKHILNFADNIRPLKIVVDAGNGMAGKMIPVIFDELPCKIIPLFFDLDGTFPNHEPNPLESKNLLDLQKKVRKTRSHLGVAFDGDADRCVFVDENGQEIGCDLITAAIAKELLQMEKGATIIYDLRSSWVVPEEIKKAGGKPYREKVGHSHIKATMREKNAIFGGELSGHYYFKDNYYADSGIIALIEVLNVLSRKNVPMSNLIAPLKRYYSTGEINFEVEDKNKKIKQIAERFKDGKIDYLDGITIEYNDWWFNVRKSNTEPLIILNLEGKTKAIMEQWKKQVIDIIRKE</sequence>
<evidence type="ECO:0000256" key="6">
    <source>
        <dbReference type="ARBA" id="ARBA00023235"/>
    </source>
</evidence>
<dbReference type="EMBL" id="MAYW01000118">
    <property type="protein sequence ID" value="ODS31436.1"/>
    <property type="molecule type" value="Genomic_DNA"/>
</dbReference>
<evidence type="ECO:0000256" key="5">
    <source>
        <dbReference type="ARBA" id="ARBA00022842"/>
    </source>
</evidence>
<name>A0A1E3X713_9BACT</name>